<dbReference type="RefSeq" id="WP_191739140.1">
    <property type="nucleotide sequence ID" value="NZ_JACSQB010000031.1"/>
</dbReference>
<protein>
    <submittedName>
        <fullName evidence="1">Uncharacterized protein</fullName>
    </submittedName>
</protein>
<evidence type="ECO:0000313" key="1">
    <source>
        <dbReference type="EMBL" id="MBD8046162.1"/>
    </source>
</evidence>
<feature type="non-terminal residue" evidence="1">
    <location>
        <position position="61"/>
    </location>
</feature>
<comment type="caution">
    <text evidence="1">The sequence shown here is derived from an EMBL/GenBank/DDBJ whole genome shotgun (WGS) entry which is preliminary data.</text>
</comment>
<evidence type="ECO:0000313" key="2">
    <source>
        <dbReference type="Proteomes" id="UP000627166"/>
    </source>
</evidence>
<dbReference type="EMBL" id="JACSQB010000031">
    <property type="protein sequence ID" value="MBD8046162.1"/>
    <property type="molecule type" value="Genomic_DNA"/>
</dbReference>
<sequence length="61" mass="6842">MRKSIVRYFVMAFILLFALSTFLTGVQATSVPDKKSPELEKAEIYGDIDVTSDKQTTVIVE</sequence>
<organism evidence="1 2">
    <name type="scientific">Clostridium faecium</name>
    <dbReference type="NCBI Taxonomy" id="2762223"/>
    <lineage>
        <taxon>Bacteria</taxon>
        <taxon>Bacillati</taxon>
        <taxon>Bacillota</taxon>
        <taxon>Clostridia</taxon>
        <taxon>Eubacteriales</taxon>
        <taxon>Clostridiaceae</taxon>
        <taxon>Clostridium</taxon>
    </lineage>
</organism>
<accession>A0ABR8YPJ0</accession>
<gene>
    <name evidence="1" type="ORF">H9637_03720</name>
</gene>
<reference evidence="1 2" key="1">
    <citation type="submission" date="2020-08" db="EMBL/GenBank/DDBJ databases">
        <title>A Genomic Blueprint of the Chicken Gut Microbiome.</title>
        <authorList>
            <person name="Gilroy R."/>
            <person name="Ravi A."/>
            <person name="Getino M."/>
            <person name="Pursley I."/>
            <person name="Horton D.L."/>
            <person name="Alikhan N.-F."/>
            <person name="Baker D."/>
            <person name="Gharbi K."/>
            <person name="Hall N."/>
            <person name="Watson M."/>
            <person name="Adriaenssens E.M."/>
            <person name="Foster-Nyarko E."/>
            <person name="Jarju S."/>
            <person name="Secka A."/>
            <person name="Antonio M."/>
            <person name="Oren A."/>
            <person name="Chaudhuri R."/>
            <person name="La Ragione R.M."/>
            <person name="Hildebrand F."/>
            <person name="Pallen M.J."/>
        </authorList>
    </citation>
    <scope>NUCLEOTIDE SEQUENCE [LARGE SCALE GENOMIC DNA]</scope>
    <source>
        <strain evidence="1 2">N37</strain>
    </source>
</reference>
<dbReference type="Proteomes" id="UP000627166">
    <property type="component" value="Unassembled WGS sequence"/>
</dbReference>
<keyword evidence="2" id="KW-1185">Reference proteome</keyword>
<proteinExistence type="predicted"/>
<name>A0ABR8YPJ0_9CLOT</name>